<proteinExistence type="predicted"/>
<evidence type="ECO:0000259" key="3">
    <source>
        <dbReference type="Pfam" id="PF01035"/>
    </source>
</evidence>
<keyword evidence="5" id="KW-1185">Reference proteome</keyword>
<dbReference type="CDD" id="cd06445">
    <property type="entry name" value="ATase"/>
    <property type="match status" value="1"/>
</dbReference>
<evidence type="ECO:0000313" key="5">
    <source>
        <dbReference type="Proteomes" id="UP001430755"/>
    </source>
</evidence>
<dbReference type="EMBL" id="JAJMLW010000001">
    <property type="protein sequence ID" value="MCI2241677.1"/>
    <property type="molecule type" value="Genomic_DNA"/>
</dbReference>
<reference evidence="4" key="1">
    <citation type="submission" date="2021-11" db="EMBL/GenBank/DDBJ databases">
        <title>A Novel Adlercreutzia Species, isolated from a Allomyrina dichotoma larva feces.</title>
        <authorList>
            <person name="Suh M.K."/>
        </authorList>
    </citation>
    <scope>NUCLEOTIDE SEQUENCE</scope>
    <source>
        <strain evidence="4">JBNU-10</strain>
    </source>
</reference>
<evidence type="ECO:0000256" key="1">
    <source>
        <dbReference type="ARBA" id="ARBA00022763"/>
    </source>
</evidence>
<sequence>MGEYAEQVFEQVRRIPRGKVATYGQVARLIGRPRTARYVGYALRANPAPGADAAATPCHRVVFKDGSLCRGFAFGGPEVQREMLEAEGVPFLEDGRIDLAACAWDPAAPEDAPGLPTAPPPDFDWARELGE</sequence>
<dbReference type="PANTHER" id="PTHR42942:SF1">
    <property type="entry name" value="ALKYLTRANSFERASE-LIKE PROTEIN 1"/>
    <property type="match status" value="1"/>
</dbReference>
<dbReference type="InterPro" id="IPR014048">
    <property type="entry name" value="MethylDNA_cys_MeTrfase_DNA-bd"/>
</dbReference>
<evidence type="ECO:0000256" key="2">
    <source>
        <dbReference type="SAM" id="MobiDB-lite"/>
    </source>
</evidence>
<comment type="caution">
    <text evidence="4">The sequence shown here is derived from an EMBL/GenBank/DDBJ whole genome shotgun (WGS) entry which is preliminary data.</text>
</comment>
<dbReference type="InterPro" id="IPR036217">
    <property type="entry name" value="MethylDNA_cys_MeTrfase_DNAb"/>
</dbReference>
<protein>
    <submittedName>
        <fullName evidence="4">MGMT family protein</fullName>
    </submittedName>
</protein>
<keyword evidence="1" id="KW-0227">DNA damage</keyword>
<feature type="domain" description="Methylated-DNA-[protein]-cysteine S-methyltransferase DNA binding" evidence="3">
    <location>
        <begin position="4"/>
        <end position="89"/>
    </location>
</feature>
<dbReference type="PANTHER" id="PTHR42942">
    <property type="entry name" value="6-O-METHYLGUANINE DNA METHYLTRANSFERASE"/>
    <property type="match status" value="1"/>
</dbReference>
<accession>A0ABS9WFN0</accession>
<dbReference type="InterPro" id="IPR036388">
    <property type="entry name" value="WH-like_DNA-bd_sf"/>
</dbReference>
<dbReference type="Pfam" id="PF01035">
    <property type="entry name" value="DNA_binding_1"/>
    <property type="match status" value="1"/>
</dbReference>
<feature type="region of interest" description="Disordered" evidence="2">
    <location>
        <begin position="107"/>
        <end position="131"/>
    </location>
</feature>
<evidence type="ECO:0000313" key="4">
    <source>
        <dbReference type="EMBL" id="MCI2241677.1"/>
    </source>
</evidence>
<dbReference type="Gene3D" id="1.10.10.10">
    <property type="entry name" value="Winged helix-like DNA-binding domain superfamily/Winged helix DNA-binding domain"/>
    <property type="match status" value="1"/>
</dbReference>
<name>A0ABS9WFN0_9ACTN</name>
<dbReference type="SUPFAM" id="SSF46767">
    <property type="entry name" value="Methylated DNA-protein cysteine methyltransferase, C-terminal domain"/>
    <property type="match status" value="1"/>
</dbReference>
<organism evidence="4 5">
    <name type="scientific">Adlercreutzia faecimuris</name>
    <dbReference type="NCBI Taxonomy" id="2897341"/>
    <lineage>
        <taxon>Bacteria</taxon>
        <taxon>Bacillati</taxon>
        <taxon>Actinomycetota</taxon>
        <taxon>Coriobacteriia</taxon>
        <taxon>Eggerthellales</taxon>
        <taxon>Eggerthellaceae</taxon>
        <taxon>Adlercreutzia</taxon>
    </lineage>
</organism>
<dbReference type="InterPro" id="IPR052520">
    <property type="entry name" value="ATL_DNA_repair"/>
</dbReference>
<dbReference type="RefSeq" id="WP_242164059.1">
    <property type="nucleotide sequence ID" value="NZ_JAJMLW010000001.1"/>
</dbReference>
<gene>
    <name evidence="4" type="ORF">LPT13_04810</name>
</gene>
<dbReference type="Proteomes" id="UP001430755">
    <property type="component" value="Unassembled WGS sequence"/>
</dbReference>
<dbReference type="NCBIfam" id="TIGR00589">
    <property type="entry name" value="ogt"/>
    <property type="match status" value="1"/>
</dbReference>